<dbReference type="EMBL" id="CP022358">
    <property type="protein sequence ID" value="ASK70768.1"/>
    <property type="molecule type" value="Genomic_DNA"/>
</dbReference>
<dbReference type="GO" id="GO:0016787">
    <property type="term" value="F:hydrolase activity"/>
    <property type="evidence" value="ECO:0007669"/>
    <property type="project" value="UniProtKB-KW"/>
</dbReference>
<dbReference type="SFLD" id="SFLDG01129">
    <property type="entry name" value="C1.5:_HAD__Beta-PGM__Phosphata"/>
    <property type="match status" value="1"/>
</dbReference>
<reference evidence="4 5" key="1">
    <citation type="submission" date="2017-07" db="EMBL/GenBank/DDBJ databases">
        <title>Phenotypical and genomic characterization of a clinical isolate of Shewanella bicestrii sp. nov. producing an extended-spectrum beta-lactamase and a new oxacillinase variant.</title>
        <authorList>
            <person name="Jousset A.B."/>
            <person name="Bonnin R.A."/>
            <person name="Girlich D."/>
            <person name="Dabos L."/>
            <person name="Potron A."/>
            <person name="Dortet L."/>
            <person name="Glaser P."/>
            <person name="Naas T."/>
        </authorList>
    </citation>
    <scope>NUCLEOTIDE SEQUENCE [LARGE SCALE GENOMIC DNA]</scope>
    <source>
        <strain evidence="4 5">JAB-1</strain>
    </source>
</reference>
<organism evidence="4 5">
    <name type="scientific">Shewanella bicestrii</name>
    <dbReference type="NCBI Taxonomy" id="2018305"/>
    <lineage>
        <taxon>Bacteria</taxon>
        <taxon>Pseudomonadati</taxon>
        <taxon>Pseudomonadota</taxon>
        <taxon>Gammaproteobacteria</taxon>
        <taxon>Alteromonadales</taxon>
        <taxon>Shewanellaceae</taxon>
        <taxon>Shewanella</taxon>
    </lineage>
</organism>
<dbReference type="SFLD" id="SFLDS00003">
    <property type="entry name" value="Haloacid_Dehalogenase"/>
    <property type="match status" value="1"/>
</dbReference>
<dbReference type="InterPro" id="IPR023214">
    <property type="entry name" value="HAD_sf"/>
</dbReference>
<name>A0A220URE2_9GAMM</name>
<dbReference type="PANTHER" id="PTHR46470:SF4">
    <property type="entry name" value="5-AMINO-6-(5-PHOSPHO-D-RIBITYLAMINO)URACIL PHOSPHATASE YIGB"/>
    <property type="match status" value="1"/>
</dbReference>
<protein>
    <submittedName>
        <fullName evidence="4">HAD family hydrolase</fullName>
    </submittedName>
</protein>
<dbReference type="NCBIfam" id="TIGR01549">
    <property type="entry name" value="HAD-SF-IA-v1"/>
    <property type="match status" value="1"/>
</dbReference>
<keyword evidence="3" id="KW-0460">Magnesium</keyword>
<dbReference type="InterPro" id="IPR051400">
    <property type="entry name" value="HAD-like_hydrolase"/>
</dbReference>
<dbReference type="Proteomes" id="UP000198367">
    <property type="component" value="Chromosome"/>
</dbReference>
<comment type="cofactor">
    <cofactor evidence="1">
        <name>Mg(2+)</name>
        <dbReference type="ChEBI" id="CHEBI:18420"/>
    </cofactor>
</comment>
<dbReference type="SUPFAM" id="SSF56784">
    <property type="entry name" value="HAD-like"/>
    <property type="match status" value="1"/>
</dbReference>
<sequence>MRCYLRPQNIRAISFDLDDTLYDNEPHILNAEAELTQFLHQAFPLTQAWQPQQWRLLKLQLLQQNPALAHDTSAARIATLHKGLSLLGYSESEAKRGAQEGLDCFYFHRSHFQVSDEVLALLTRLSAHFRLIGITNGNVDAQRIGLSEVFEFVLHPGSGVRMKPAKDMFSQACERLDIGLDELLHVGDSMNADVRGARLAGCQSVWLNPSFGRVASLPIAALLPHMEIATLDALLEILLP</sequence>
<keyword evidence="2 4" id="KW-0378">Hydrolase</keyword>
<accession>A0A220URE2</accession>
<dbReference type="PANTHER" id="PTHR46470">
    <property type="entry name" value="N-ACYLNEURAMINATE-9-PHOSPHATASE"/>
    <property type="match status" value="1"/>
</dbReference>
<dbReference type="RefSeq" id="WP_011621201.1">
    <property type="nucleotide sequence ID" value="NZ_CP022358.1"/>
</dbReference>
<dbReference type="KEGG" id="sbj:CF168_18875"/>
<evidence type="ECO:0000256" key="3">
    <source>
        <dbReference type="ARBA" id="ARBA00022842"/>
    </source>
</evidence>
<dbReference type="InterPro" id="IPR036412">
    <property type="entry name" value="HAD-like_sf"/>
</dbReference>
<dbReference type="Gene3D" id="3.40.50.1000">
    <property type="entry name" value="HAD superfamily/HAD-like"/>
    <property type="match status" value="1"/>
</dbReference>
<dbReference type="AlphaFoldDB" id="A0A220URE2"/>
<evidence type="ECO:0000313" key="5">
    <source>
        <dbReference type="Proteomes" id="UP000198367"/>
    </source>
</evidence>
<dbReference type="GO" id="GO:0009231">
    <property type="term" value="P:riboflavin biosynthetic process"/>
    <property type="evidence" value="ECO:0007669"/>
    <property type="project" value="TreeGrafter"/>
</dbReference>
<evidence type="ECO:0000256" key="1">
    <source>
        <dbReference type="ARBA" id="ARBA00001946"/>
    </source>
</evidence>
<keyword evidence="5" id="KW-1185">Reference proteome</keyword>
<evidence type="ECO:0000256" key="2">
    <source>
        <dbReference type="ARBA" id="ARBA00022801"/>
    </source>
</evidence>
<proteinExistence type="predicted"/>
<gene>
    <name evidence="4" type="ORF">CF168_18875</name>
</gene>
<evidence type="ECO:0000313" key="4">
    <source>
        <dbReference type="EMBL" id="ASK70768.1"/>
    </source>
</evidence>
<dbReference type="Pfam" id="PF00702">
    <property type="entry name" value="Hydrolase"/>
    <property type="match status" value="1"/>
</dbReference>
<dbReference type="Gene3D" id="1.20.120.1600">
    <property type="match status" value="1"/>
</dbReference>
<dbReference type="InterPro" id="IPR006439">
    <property type="entry name" value="HAD-SF_hydro_IA"/>
</dbReference>